<keyword evidence="2" id="KW-1133">Transmembrane helix</keyword>
<evidence type="ECO:0008006" key="5">
    <source>
        <dbReference type="Google" id="ProtNLM"/>
    </source>
</evidence>
<feature type="compositionally biased region" description="Polar residues" evidence="1">
    <location>
        <begin position="51"/>
        <end position="64"/>
    </location>
</feature>
<evidence type="ECO:0000313" key="4">
    <source>
        <dbReference type="Proteomes" id="UP000612808"/>
    </source>
</evidence>
<gene>
    <name evidence="3" type="ORF">Aru02nite_43240</name>
</gene>
<evidence type="ECO:0000256" key="1">
    <source>
        <dbReference type="SAM" id="MobiDB-lite"/>
    </source>
</evidence>
<feature type="compositionally biased region" description="Low complexity" evidence="1">
    <location>
        <begin position="71"/>
        <end position="108"/>
    </location>
</feature>
<dbReference type="AlphaFoldDB" id="A0A8J3J7G8"/>
<evidence type="ECO:0000313" key="3">
    <source>
        <dbReference type="EMBL" id="GID13435.1"/>
    </source>
</evidence>
<feature type="transmembrane region" description="Helical" evidence="2">
    <location>
        <begin position="122"/>
        <end position="148"/>
    </location>
</feature>
<accession>A0A8J3J7G8</accession>
<reference evidence="3" key="1">
    <citation type="submission" date="2021-01" db="EMBL/GenBank/DDBJ databases">
        <title>Whole genome shotgun sequence of Actinocatenispora rupis NBRC 107355.</title>
        <authorList>
            <person name="Komaki H."/>
            <person name="Tamura T."/>
        </authorList>
    </citation>
    <scope>NUCLEOTIDE SEQUENCE</scope>
    <source>
        <strain evidence="3">NBRC 107355</strain>
    </source>
</reference>
<keyword evidence="4" id="KW-1185">Reference proteome</keyword>
<feature type="compositionally biased region" description="Low complexity" evidence="1">
    <location>
        <begin position="1"/>
        <end position="20"/>
    </location>
</feature>
<name>A0A8J3J7G8_9ACTN</name>
<keyword evidence="2" id="KW-0812">Transmembrane</keyword>
<dbReference type="EMBL" id="BOMB01000024">
    <property type="protein sequence ID" value="GID13435.1"/>
    <property type="molecule type" value="Genomic_DNA"/>
</dbReference>
<feature type="compositionally biased region" description="Low complexity" evidence="1">
    <location>
        <begin position="29"/>
        <end position="49"/>
    </location>
</feature>
<keyword evidence="2" id="KW-0472">Membrane</keyword>
<evidence type="ECO:0000256" key="2">
    <source>
        <dbReference type="SAM" id="Phobius"/>
    </source>
</evidence>
<organism evidence="3 4">
    <name type="scientific">Actinocatenispora rupis</name>
    <dbReference type="NCBI Taxonomy" id="519421"/>
    <lineage>
        <taxon>Bacteria</taxon>
        <taxon>Bacillati</taxon>
        <taxon>Actinomycetota</taxon>
        <taxon>Actinomycetes</taxon>
        <taxon>Micromonosporales</taxon>
        <taxon>Micromonosporaceae</taxon>
        <taxon>Actinocatenispora</taxon>
    </lineage>
</organism>
<dbReference type="RefSeq" id="WP_203660466.1">
    <property type="nucleotide sequence ID" value="NZ_BAAAZM010000011.1"/>
</dbReference>
<comment type="caution">
    <text evidence="3">The sequence shown here is derived from an EMBL/GenBank/DDBJ whole genome shotgun (WGS) entry which is preliminary data.</text>
</comment>
<feature type="region of interest" description="Disordered" evidence="1">
    <location>
        <begin position="1"/>
        <end position="117"/>
    </location>
</feature>
<dbReference type="Proteomes" id="UP000612808">
    <property type="component" value="Unassembled WGS sequence"/>
</dbReference>
<protein>
    <recommendedName>
        <fullName evidence="5">DUF4352 domain-containing protein</fullName>
    </recommendedName>
</protein>
<sequence>MSGPQQPYGGQWPGGDWQPPSEQTHYDVGPAYGQGAPGYGQQQPGYGAPDPNQQPGYGDPNQQPGYGDPNQQYTQPGYEQGQQYYQQPGYDQGQYQQPGFGQPQYGPQPGFGGPPPPKKTNWLPWILGGGGAVVLIVVILVIVGVAVVGGGDNAASSSGKYKAIDNLCTAVDTKPAEKIATNKSREAHDDNSYSSVEKSLTCNITLDNNGQGDYESVTISASADIYQKVGPAQTAYDSQHKTEKNTTAQGRTFSEVTGVGEKAYATVDDNDSSSGDFKVFSTTLNALDSNAVVRVSLTIGTHTSFGTDDAKKMSTDIAKTMLTKLK</sequence>
<proteinExistence type="predicted"/>